<reference evidence="2" key="2">
    <citation type="submission" date="2020-09" db="EMBL/GenBank/DDBJ databases">
        <authorList>
            <person name="Sun Q."/>
            <person name="Zhou Y."/>
        </authorList>
    </citation>
    <scope>NUCLEOTIDE SEQUENCE</scope>
    <source>
        <strain evidence="2">CGMCC 4.7403</strain>
    </source>
</reference>
<accession>A0A918ZNV7</accession>
<keyword evidence="3" id="KW-1185">Reference proteome</keyword>
<feature type="domain" description="Peptidoglycan binding-like" evidence="1">
    <location>
        <begin position="24"/>
        <end position="70"/>
    </location>
</feature>
<evidence type="ECO:0000313" key="3">
    <source>
        <dbReference type="Proteomes" id="UP000603227"/>
    </source>
</evidence>
<proteinExistence type="predicted"/>
<gene>
    <name evidence="2" type="ORF">GCM10017771_84160</name>
</gene>
<dbReference type="InterPro" id="IPR036365">
    <property type="entry name" value="PGBD-like_sf"/>
</dbReference>
<dbReference type="Gene3D" id="1.10.101.10">
    <property type="entry name" value="PGBD-like superfamily/PGBD"/>
    <property type="match status" value="2"/>
</dbReference>
<dbReference type="AlphaFoldDB" id="A0A918ZNV7"/>
<dbReference type="Proteomes" id="UP000603227">
    <property type="component" value="Unassembled WGS sequence"/>
</dbReference>
<sequence length="166" mass="18640">MREWPGVLLHYPPVTVHWSARTWQEQMVRRGWSLGVDGAFGPQSRRVCLAFQQEKGLTVDGVVGPRTWRAAWRAPITPGTGDGDESHKEAPARPGVLFTYPPYTRHPGVRTWQTRMRERGWTIDTDGVYGARSKKVCRTFQAEKGLTPDGIVGPATWQAAWTAKVT</sequence>
<dbReference type="InterPro" id="IPR002477">
    <property type="entry name" value="Peptidoglycan-bd-like"/>
</dbReference>
<comment type="caution">
    <text evidence="2">The sequence shown here is derived from an EMBL/GenBank/DDBJ whole genome shotgun (WGS) entry which is preliminary data.</text>
</comment>
<evidence type="ECO:0000313" key="2">
    <source>
        <dbReference type="EMBL" id="GHE60918.1"/>
    </source>
</evidence>
<dbReference type="RefSeq" id="WP_208921530.1">
    <property type="nucleotide sequence ID" value="NZ_BNAT01000051.1"/>
</dbReference>
<dbReference type="EMBL" id="BNAT01000051">
    <property type="protein sequence ID" value="GHE60918.1"/>
    <property type="molecule type" value="Genomic_DNA"/>
</dbReference>
<evidence type="ECO:0000259" key="1">
    <source>
        <dbReference type="Pfam" id="PF01471"/>
    </source>
</evidence>
<name>A0A918ZNV7_9ACTN</name>
<dbReference type="SUPFAM" id="SSF47090">
    <property type="entry name" value="PGBD-like"/>
    <property type="match status" value="2"/>
</dbReference>
<reference evidence="2" key="1">
    <citation type="journal article" date="2014" name="Int. J. Syst. Evol. Microbiol.">
        <title>Complete genome sequence of Corynebacterium casei LMG S-19264T (=DSM 44701T), isolated from a smear-ripened cheese.</title>
        <authorList>
            <consortium name="US DOE Joint Genome Institute (JGI-PGF)"/>
            <person name="Walter F."/>
            <person name="Albersmeier A."/>
            <person name="Kalinowski J."/>
            <person name="Ruckert C."/>
        </authorList>
    </citation>
    <scope>NUCLEOTIDE SEQUENCE</scope>
    <source>
        <strain evidence="2">CGMCC 4.7403</strain>
    </source>
</reference>
<organism evidence="2 3">
    <name type="scientific">Streptomyces capitiformicae</name>
    <dbReference type="NCBI Taxonomy" id="2014920"/>
    <lineage>
        <taxon>Bacteria</taxon>
        <taxon>Bacillati</taxon>
        <taxon>Actinomycetota</taxon>
        <taxon>Actinomycetes</taxon>
        <taxon>Kitasatosporales</taxon>
        <taxon>Streptomycetaceae</taxon>
        <taxon>Streptomyces</taxon>
    </lineage>
</organism>
<feature type="domain" description="Peptidoglycan binding-like" evidence="1">
    <location>
        <begin position="105"/>
        <end position="159"/>
    </location>
</feature>
<dbReference type="InterPro" id="IPR036366">
    <property type="entry name" value="PGBDSf"/>
</dbReference>
<dbReference type="Pfam" id="PF01471">
    <property type="entry name" value="PG_binding_1"/>
    <property type="match status" value="2"/>
</dbReference>
<protein>
    <recommendedName>
        <fullName evidence="1">Peptidoglycan binding-like domain-containing protein</fullName>
    </recommendedName>
</protein>